<dbReference type="Proteomes" id="UP000287410">
    <property type="component" value="Unassembled WGS sequence"/>
</dbReference>
<feature type="coiled-coil region" evidence="1">
    <location>
        <begin position="1"/>
        <end position="28"/>
    </location>
</feature>
<protein>
    <recommendedName>
        <fullName evidence="5">DUF304 domain-containing protein</fullName>
    </recommendedName>
</protein>
<gene>
    <name evidence="3" type="ORF">CWE12_07060</name>
</gene>
<keyword evidence="1" id="KW-0175">Coiled coil</keyword>
<keyword evidence="2" id="KW-1133">Transmembrane helix</keyword>
<name>A0ABY0BYF4_9GAMM</name>
<keyword evidence="2" id="KW-0472">Membrane</keyword>
<accession>A0ABY0BYF4</accession>
<reference evidence="3 4" key="1">
    <citation type="journal article" date="2018" name="Front. Microbiol.">
        <title>Genome-Based Analysis Reveals the Taxonomy and Diversity of the Family Idiomarinaceae.</title>
        <authorList>
            <person name="Liu Y."/>
            <person name="Lai Q."/>
            <person name="Shao Z."/>
        </authorList>
    </citation>
    <scope>NUCLEOTIDE SEQUENCE [LARGE SCALE GENOMIC DNA]</scope>
    <source>
        <strain evidence="3 4">GBSy1</strain>
    </source>
</reference>
<evidence type="ECO:0000256" key="1">
    <source>
        <dbReference type="SAM" id="Coils"/>
    </source>
</evidence>
<dbReference type="EMBL" id="PIPN01000003">
    <property type="protein sequence ID" value="RUO29723.1"/>
    <property type="molecule type" value="Genomic_DNA"/>
</dbReference>
<feature type="transmembrane region" description="Helical" evidence="2">
    <location>
        <begin position="189"/>
        <end position="213"/>
    </location>
</feature>
<comment type="caution">
    <text evidence="3">The sequence shown here is derived from an EMBL/GenBank/DDBJ whole genome shotgun (WGS) entry which is preliminary data.</text>
</comment>
<organism evidence="3 4">
    <name type="scientific">Aliidiomarina sedimenti</name>
    <dbReference type="NCBI Taxonomy" id="1933879"/>
    <lineage>
        <taxon>Bacteria</taxon>
        <taxon>Pseudomonadati</taxon>
        <taxon>Pseudomonadota</taxon>
        <taxon>Gammaproteobacteria</taxon>
        <taxon>Alteromonadales</taxon>
        <taxon>Idiomarinaceae</taxon>
        <taxon>Aliidiomarina</taxon>
    </lineage>
</organism>
<feature type="transmembrane region" description="Helical" evidence="2">
    <location>
        <begin position="67"/>
        <end position="89"/>
    </location>
</feature>
<proteinExistence type="predicted"/>
<evidence type="ECO:0008006" key="5">
    <source>
        <dbReference type="Google" id="ProtNLM"/>
    </source>
</evidence>
<keyword evidence="4" id="KW-1185">Reference proteome</keyword>
<sequence length="303" mass="33905">MESHSERIDKHRTELAELRHELEQATTGAASDSTEEDIRLLETRIADANIFIIALEKGKSRLQRSFLRVWIGNAVMFGTFILLGLYYLLGSEPGFSRDERQWLESEPGNIPGLQLAPQSSQRDAAPARNASNFSTGRLKATNKHKLKVVRSKTLTIMALAFLLSPHGALGVELYFLYQSLTGGPIPIQFMEWGGFMQSVMLAIPFSLVGLYLLGSGTSNATLDSRKELLTLPGNKRNIRFRDVESLQLNKLLTTGERSYVNNQIQVNLQNGESVSLLSHADKEQIYVDIIRTALFMRKPLILT</sequence>
<evidence type="ECO:0000313" key="4">
    <source>
        <dbReference type="Proteomes" id="UP000287410"/>
    </source>
</evidence>
<evidence type="ECO:0000313" key="3">
    <source>
        <dbReference type="EMBL" id="RUO29723.1"/>
    </source>
</evidence>
<keyword evidence="2" id="KW-0812">Transmembrane</keyword>
<feature type="transmembrane region" description="Helical" evidence="2">
    <location>
        <begin position="154"/>
        <end position="177"/>
    </location>
</feature>
<evidence type="ECO:0000256" key="2">
    <source>
        <dbReference type="SAM" id="Phobius"/>
    </source>
</evidence>